<dbReference type="Gene3D" id="3.30.70.330">
    <property type="match status" value="1"/>
</dbReference>
<dbReference type="OrthoDB" id="439808at2759"/>
<sequence>MCAASLTRSKLRGDELKMATKEGSRIFVGGLSPEVTERDLERTFGRFGDILDCQVTSVSSTTVVCYFSKYATSGLPVPS</sequence>
<feature type="domain" description="RRM" evidence="2">
    <location>
        <begin position="24"/>
        <end position="55"/>
    </location>
</feature>
<dbReference type="InterPro" id="IPR035979">
    <property type="entry name" value="RBD_domain_sf"/>
</dbReference>
<name>A0A8X7WSE3_BRACI</name>
<reference evidence="3 4" key="1">
    <citation type="submission" date="2020-02" db="EMBL/GenBank/DDBJ databases">
        <authorList>
            <person name="Ma Q."/>
            <person name="Huang Y."/>
            <person name="Song X."/>
            <person name="Pei D."/>
        </authorList>
    </citation>
    <scope>NUCLEOTIDE SEQUENCE [LARGE SCALE GENOMIC DNA]</scope>
    <source>
        <strain evidence="3">Sxm20200214</strain>
        <tissue evidence="3">Leaf</tissue>
    </source>
</reference>
<dbReference type="PROSITE" id="PS50102">
    <property type="entry name" value="RRM"/>
    <property type="match status" value="1"/>
</dbReference>
<proteinExistence type="predicted"/>
<evidence type="ECO:0000313" key="4">
    <source>
        <dbReference type="Proteomes" id="UP000886595"/>
    </source>
</evidence>
<dbReference type="Pfam" id="PF00076">
    <property type="entry name" value="RRM_1"/>
    <property type="match status" value="1"/>
</dbReference>
<dbReference type="SUPFAM" id="SSF54928">
    <property type="entry name" value="RNA-binding domain, RBD"/>
    <property type="match status" value="1"/>
</dbReference>
<evidence type="ECO:0000256" key="1">
    <source>
        <dbReference type="PROSITE-ProRule" id="PRU00176"/>
    </source>
</evidence>
<organism evidence="3 4">
    <name type="scientific">Brassica carinata</name>
    <name type="common">Ethiopian mustard</name>
    <name type="synonym">Abyssinian cabbage</name>
    <dbReference type="NCBI Taxonomy" id="52824"/>
    <lineage>
        <taxon>Eukaryota</taxon>
        <taxon>Viridiplantae</taxon>
        <taxon>Streptophyta</taxon>
        <taxon>Embryophyta</taxon>
        <taxon>Tracheophyta</taxon>
        <taxon>Spermatophyta</taxon>
        <taxon>Magnoliopsida</taxon>
        <taxon>eudicotyledons</taxon>
        <taxon>Gunneridae</taxon>
        <taxon>Pentapetalae</taxon>
        <taxon>rosids</taxon>
        <taxon>malvids</taxon>
        <taxon>Brassicales</taxon>
        <taxon>Brassicaceae</taxon>
        <taxon>Brassiceae</taxon>
        <taxon>Brassica</taxon>
    </lineage>
</organism>
<gene>
    <name evidence="3" type="ORF">Bca52824_005775</name>
</gene>
<protein>
    <recommendedName>
        <fullName evidence="2">RRM domain-containing protein</fullName>
    </recommendedName>
</protein>
<dbReference type="EMBL" id="JAAMPC010000001">
    <property type="protein sequence ID" value="KAG2334595.1"/>
    <property type="molecule type" value="Genomic_DNA"/>
</dbReference>
<evidence type="ECO:0000259" key="2">
    <source>
        <dbReference type="PROSITE" id="PS50102"/>
    </source>
</evidence>
<dbReference type="InterPro" id="IPR012677">
    <property type="entry name" value="Nucleotide-bd_a/b_plait_sf"/>
</dbReference>
<keyword evidence="4" id="KW-1185">Reference proteome</keyword>
<dbReference type="GO" id="GO:0003723">
    <property type="term" value="F:RNA binding"/>
    <property type="evidence" value="ECO:0007669"/>
    <property type="project" value="UniProtKB-UniRule"/>
</dbReference>
<keyword evidence="1" id="KW-0694">RNA-binding</keyword>
<dbReference type="AlphaFoldDB" id="A0A8X7WSE3"/>
<dbReference type="Proteomes" id="UP000886595">
    <property type="component" value="Unassembled WGS sequence"/>
</dbReference>
<accession>A0A8X7WSE3</accession>
<evidence type="ECO:0000313" key="3">
    <source>
        <dbReference type="EMBL" id="KAG2334595.1"/>
    </source>
</evidence>
<comment type="caution">
    <text evidence="3">The sequence shown here is derived from an EMBL/GenBank/DDBJ whole genome shotgun (WGS) entry which is preliminary data.</text>
</comment>
<dbReference type="InterPro" id="IPR000504">
    <property type="entry name" value="RRM_dom"/>
</dbReference>